<dbReference type="InterPro" id="IPR000210">
    <property type="entry name" value="BTB/POZ_dom"/>
</dbReference>
<keyword evidence="4" id="KW-1185">Reference proteome</keyword>
<dbReference type="EMBL" id="BPQB01000030">
    <property type="protein sequence ID" value="GJE93099.1"/>
    <property type="molecule type" value="Genomic_DNA"/>
</dbReference>
<evidence type="ECO:0000313" key="3">
    <source>
        <dbReference type="EMBL" id="GJE93099.1"/>
    </source>
</evidence>
<dbReference type="CDD" id="cd18186">
    <property type="entry name" value="BTB_POZ_ZBTB_KLHL-like"/>
    <property type="match status" value="1"/>
</dbReference>
<gene>
    <name evidence="3" type="ORF">PsYK624_092580</name>
</gene>
<evidence type="ECO:0000313" key="4">
    <source>
        <dbReference type="Proteomes" id="UP000703269"/>
    </source>
</evidence>
<dbReference type="InterPro" id="IPR011333">
    <property type="entry name" value="SKP1/BTB/POZ_sf"/>
</dbReference>
<dbReference type="SMART" id="SM00225">
    <property type="entry name" value="BTB"/>
    <property type="match status" value="1"/>
</dbReference>
<sequence length="379" mass="43660">MSSGHDEQLPRKRQRTDEREEGSSGKQELQRDKVVWYEDGNIVVRAGPGCAGEGAVYGFKCHQSILASRSKVFETMLQLPNSGGPAVDGIPTVDFPDPWEDVRDFLRMMYGALEIPPERRAQNSVSAIAGALRLAAKYDVPDMAQQLRRRLAYDYPNWFFDWVEVEDERYMLSHHRAEEQMLEDYPEMYFDINLCTPEPASVVRLVQDIRAGTALRAAWYELSRSYVHGRLPFKNPDTFPPPENWVERREADLALLEPRDMKRLLLGRERLRDMARRAISTIRVDGHFAEGGRPPCKSCKEQPEACLRRFMSSEDFWDLATDPMGGLLQLRREVKRYVCDQCKFSANDAIMSACLDIWESLVEIFELRDLGIELYIDPV</sequence>
<dbReference type="SUPFAM" id="SSF54695">
    <property type="entry name" value="POZ domain"/>
    <property type="match status" value="1"/>
</dbReference>
<comment type="caution">
    <text evidence="3">The sequence shown here is derived from an EMBL/GenBank/DDBJ whole genome shotgun (WGS) entry which is preliminary data.</text>
</comment>
<dbReference type="PROSITE" id="PS50097">
    <property type="entry name" value="BTB"/>
    <property type="match status" value="1"/>
</dbReference>
<dbReference type="Proteomes" id="UP000703269">
    <property type="component" value="Unassembled WGS sequence"/>
</dbReference>
<organism evidence="3 4">
    <name type="scientific">Phanerochaete sordida</name>
    <dbReference type="NCBI Taxonomy" id="48140"/>
    <lineage>
        <taxon>Eukaryota</taxon>
        <taxon>Fungi</taxon>
        <taxon>Dikarya</taxon>
        <taxon>Basidiomycota</taxon>
        <taxon>Agaricomycotina</taxon>
        <taxon>Agaricomycetes</taxon>
        <taxon>Polyporales</taxon>
        <taxon>Phanerochaetaceae</taxon>
        <taxon>Phanerochaete</taxon>
    </lineage>
</organism>
<name>A0A9P3LFY1_9APHY</name>
<accession>A0A9P3LFY1</accession>
<reference evidence="3 4" key="1">
    <citation type="submission" date="2021-08" db="EMBL/GenBank/DDBJ databases">
        <title>Draft Genome Sequence of Phanerochaete sordida strain YK-624.</title>
        <authorList>
            <person name="Mori T."/>
            <person name="Dohra H."/>
            <person name="Suzuki T."/>
            <person name="Kawagishi H."/>
            <person name="Hirai H."/>
        </authorList>
    </citation>
    <scope>NUCLEOTIDE SEQUENCE [LARGE SCALE GENOMIC DNA]</scope>
    <source>
        <strain evidence="3 4">YK-624</strain>
    </source>
</reference>
<proteinExistence type="predicted"/>
<dbReference type="AlphaFoldDB" id="A0A9P3LFY1"/>
<evidence type="ECO:0000259" key="2">
    <source>
        <dbReference type="PROSITE" id="PS50097"/>
    </source>
</evidence>
<dbReference type="OrthoDB" id="2800790at2759"/>
<protein>
    <recommendedName>
        <fullName evidence="2">BTB domain-containing protein</fullName>
    </recommendedName>
</protein>
<evidence type="ECO:0000256" key="1">
    <source>
        <dbReference type="SAM" id="MobiDB-lite"/>
    </source>
</evidence>
<dbReference type="Pfam" id="PF00651">
    <property type="entry name" value="BTB"/>
    <property type="match status" value="1"/>
</dbReference>
<feature type="region of interest" description="Disordered" evidence="1">
    <location>
        <begin position="1"/>
        <end position="30"/>
    </location>
</feature>
<dbReference type="Gene3D" id="3.30.710.10">
    <property type="entry name" value="Potassium Channel Kv1.1, Chain A"/>
    <property type="match status" value="1"/>
</dbReference>
<feature type="domain" description="BTB" evidence="2">
    <location>
        <begin position="38"/>
        <end position="110"/>
    </location>
</feature>